<evidence type="ECO:0000259" key="3">
    <source>
        <dbReference type="Pfam" id="PF16344"/>
    </source>
</evidence>
<evidence type="ECO:0000256" key="1">
    <source>
        <dbReference type="SAM" id="Phobius"/>
    </source>
</evidence>
<dbReference type="RefSeq" id="WP_123845163.1">
    <property type="nucleotide sequence ID" value="NZ_RPDH01000001.1"/>
</dbReference>
<gene>
    <name evidence="4" type="ORF">EGT74_03635</name>
</gene>
<dbReference type="OrthoDB" id="1452822at2"/>
<sequence>MSDKEYIPVDETLLIRYLAGEAGPGEAMAIDDWLDADAANRETFRQLQQAWEQGAPAYRAPDARAEWERFAAKHQRPVRRMPVKWWMAAAAAVLCIALAYLLWAPHGSNQAQLLSHQAILRDTLPDRSVVVMPPGSELLFDKRFRVRTAQLKGEGYFDVRPDENNPFVLQVEELHIRVLGTAFNIRTAPDDILVQVNNGAVAVQHGTEETVVKAGRQLRYDRIRHTITVTEVTAPDKNVFAYATQQLHFQGAPLRDVVREVAKTYNVNIVLSNEKTGDCRLSTDFNGQPLAYVLDVITASLGLQYTINGNDINISGNECR</sequence>
<proteinExistence type="predicted"/>
<name>A0A3N4PVK7_9BACT</name>
<keyword evidence="1" id="KW-1133">Transmembrane helix</keyword>
<dbReference type="Gene3D" id="3.55.50.30">
    <property type="match status" value="1"/>
</dbReference>
<evidence type="ECO:0000313" key="5">
    <source>
        <dbReference type="Proteomes" id="UP000278351"/>
    </source>
</evidence>
<keyword evidence="1" id="KW-0472">Membrane</keyword>
<dbReference type="Proteomes" id="UP000278351">
    <property type="component" value="Unassembled WGS sequence"/>
</dbReference>
<dbReference type="EMBL" id="RPDH01000001">
    <property type="protein sequence ID" value="RPE12652.1"/>
    <property type="molecule type" value="Genomic_DNA"/>
</dbReference>
<dbReference type="AlphaFoldDB" id="A0A3N4PVK7"/>
<keyword evidence="5" id="KW-1185">Reference proteome</keyword>
<feature type="domain" description="FecR protein" evidence="2">
    <location>
        <begin position="123"/>
        <end position="201"/>
    </location>
</feature>
<dbReference type="InterPro" id="IPR006860">
    <property type="entry name" value="FecR"/>
</dbReference>
<organism evidence="4 5">
    <name type="scientific">Chitinophaga lutea</name>
    <dbReference type="NCBI Taxonomy" id="2488634"/>
    <lineage>
        <taxon>Bacteria</taxon>
        <taxon>Pseudomonadati</taxon>
        <taxon>Bacteroidota</taxon>
        <taxon>Chitinophagia</taxon>
        <taxon>Chitinophagales</taxon>
        <taxon>Chitinophagaceae</taxon>
        <taxon>Chitinophaga</taxon>
    </lineage>
</organism>
<comment type="caution">
    <text evidence="4">The sequence shown here is derived from an EMBL/GenBank/DDBJ whole genome shotgun (WGS) entry which is preliminary data.</text>
</comment>
<feature type="transmembrane region" description="Helical" evidence="1">
    <location>
        <begin position="83"/>
        <end position="103"/>
    </location>
</feature>
<dbReference type="Pfam" id="PF04773">
    <property type="entry name" value="FecR"/>
    <property type="match status" value="1"/>
</dbReference>
<dbReference type="InterPro" id="IPR012373">
    <property type="entry name" value="Ferrdict_sens_TM"/>
</dbReference>
<dbReference type="Gene3D" id="2.60.120.1440">
    <property type="match status" value="1"/>
</dbReference>
<dbReference type="GO" id="GO:0016989">
    <property type="term" value="F:sigma factor antagonist activity"/>
    <property type="evidence" value="ECO:0007669"/>
    <property type="project" value="TreeGrafter"/>
</dbReference>
<dbReference type="PIRSF" id="PIRSF018266">
    <property type="entry name" value="FecR"/>
    <property type="match status" value="1"/>
</dbReference>
<dbReference type="InterPro" id="IPR032508">
    <property type="entry name" value="FecR_C"/>
</dbReference>
<evidence type="ECO:0000259" key="2">
    <source>
        <dbReference type="Pfam" id="PF04773"/>
    </source>
</evidence>
<evidence type="ECO:0000313" key="4">
    <source>
        <dbReference type="EMBL" id="RPE12652.1"/>
    </source>
</evidence>
<protein>
    <submittedName>
        <fullName evidence="4">DUF4974 domain-containing protein</fullName>
    </submittedName>
</protein>
<accession>A0A3N4PVK7</accession>
<dbReference type="Pfam" id="PF16344">
    <property type="entry name" value="FecR_C"/>
    <property type="match status" value="1"/>
</dbReference>
<reference evidence="4 5" key="1">
    <citation type="submission" date="2018-11" db="EMBL/GenBank/DDBJ databases">
        <title>Chitinophaga lutea sp.nov., isolate from arsenic contaminated soil.</title>
        <authorList>
            <person name="Zong Y."/>
        </authorList>
    </citation>
    <scope>NUCLEOTIDE SEQUENCE [LARGE SCALE GENOMIC DNA]</scope>
    <source>
        <strain evidence="4 5">ZY74</strain>
    </source>
</reference>
<dbReference type="PANTHER" id="PTHR30273:SF2">
    <property type="entry name" value="PROTEIN FECR"/>
    <property type="match status" value="1"/>
</dbReference>
<keyword evidence="1" id="KW-0812">Transmembrane</keyword>
<dbReference type="PANTHER" id="PTHR30273">
    <property type="entry name" value="PERIPLASMIC SIGNAL SENSOR AND SIGMA FACTOR ACTIVATOR FECR-RELATED"/>
    <property type="match status" value="1"/>
</dbReference>
<feature type="domain" description="Protein FecR C-terminal" evidence="3">
    <location>
        <begin position="247"/>
        <end position="314"/>
    </location>
</feature>